<dbReference type="Proteomes" id="UP000298663">
    <property type="component" value="Unassembled WGS sequence"/>
</dbReference>
<reference evidence="1 2" key="2">
    <citation type="journal article" date="2019" name="G3 (Bethesda)">
        <title>Hybrid Assembly of the Genome of the Entomopathogenic Nematode Steinernema carpocapsae Identifies the X-Chromosome.</title>
        <authorList>
            <person name="Serra L."/>
            <person name="Macchietto M."/>
            <person name="Macias-Munoz A."/>
            <person name="McGill C.J."/>
            <person name="Rodriguez I.M."/>
            <person name="Rodriguez B."/>
            <person name="Murad R."/>
            <person name="Mortazavi A."/>
        </authorList>
    </citation>
    <scope>NUCLEOTIDE SEQUENCE [LARGE SCALE GENOMIC DNA]</scope>
    <source>
        <strain evidence="1 2">ALL</strain>
    </source>
</reference>
<gene>
    <name evidence="1" type="ORF">L596_021167</name>
</gene>
<comment type="caution">
    <text evidence="1">The sequence shown here is derived from an EMBL/GenBank/DDBJ whole genome shotgun (WGS) entry which is preliminary data.</text>
</comment>
<organism evidence="1 2">
    <name type="scientific">Steinernema carpocapsae</name>
    <name type="common">Entomopathogenic nematode</name>
    <dbReference type="NCBI Taxonomy" id="34508"/>
    <lineage>
        <taxon>Eukaryota</taxon>
        <taxon>Metazoa</taxon>
        <taxon>Ecdysozoa</taxon>
        <taxon>Nematoda</taxon>
        <taxon>Chromadorea</taxon>
        <taxon>Rhabditida</taxon>
        <taxon>Tylenchina</taxon>
        <taxon>Panagrolaimomorpha</taxon>
        <taxon>Strongyloidoidea</taxon>
        <taxon>Steinernematidae</taxon>
        <taxon>Steinernema</taxon>
    </lineage>
</organism>
<sequence length="82" mass="9271">MKYNVFSRVIQVVRQVLASRCVEISLKYSPLPVDANCSSSPVFSDADKSFCRHQVMVSAKNLKFFEVIRAAESDKLILDSRT</sequence>
<evidence type="ECO:0000313" key="2">
    <source>
        <dbReference type="Proteomes" id="UP000298663"/>
    </source>
</evidence>
<proteinExistence type="predicted"/>
<dbReference type="EMBL" id="AZBU02000006">
    <property type="protein sequence ID" value="TKR73922.1"/>
    <property type="molecule type" value="Genomic_DNA"/>
</dbReference>
<dbReference type="AlphaFoldDB" id="A0A4U5MWM4"/>
<keyword evidence="2" id="KW-1185">Reference proteome</keyword>
<name>A0A4U5MWM4_STECR</name>
<protein>
    <submittedName>
        <fullName evidence="1">Uncharacterized protein</fullName>
    </submittedName>
</protein>
<reference evidence="1 2" key="1">
    <citation type="journal article" date="2015" name="Genome Biol.">
        <title>Comparative genomics of Steinernema reveals deeply conserved gene regulatory networks.</title>
        <authorList>
            <person name="Dillman A.R."/>
            <person name="Macchietto M."/>
            <person name="Porter C.F."/>
            <person name="Rogers A."/>
            <person name="Williams B."/>
            <person name="Antoshechkin I."/>
            <person name="Lee M.M."/>
            <person name="Goodwin Z."/>
            <person name="Lu X."/>
            <person name="Lewis E.E."/>
            <person name="Goodrich-Blair H."/>
            <person name="Stock S.P."/>
            <person name="Adams B.J."/>
            <person name="Sternberg P.W."/>
            <person name="Mortazavi A."/>
        </authorList>
    </citation>
    <scope>NUCLEOTIDE SEQUENCE [LARGE SCALE GENOMIC DNA]</scope>
    <source>
        <strain evidence="1 2">ALL</strain>
    </source>
</reference>
<evidence type="ECO:0000313" key="1">
    <source>
        <dbReference type="EMBL" id="TKR73922.1"/>
    </source>
</evidence>
<accession>A0A4U5MWM4</accession>